<comment type="caution">
    <text evidence="2">The sequence shown here is derived from an EMBL/GenBank/DDBJ whole genome shotgun (WGS) entry which is preliminary data.</text>
</comment>
<dbReference type="SUPFAM" id="SSF48371">
    <property type="entry name" value="ARM repeat"/>
    <property type="match status" value="1"/>
</dbReference>
<keyword evidence="1" id="KW-0472">Membrane</keyword>
<evidence type="ECO:0000256" key="1">
    <source>
        <dbReference type="SAM" id="Phobius"/>
    </source>
</evidence>
<dbReference type="STRING" id="1849047.A0A3D8R149"/>
<name>A0A3D8R149_9HELO</name>
<protein>
    <recommendedName>
        <fullName evidence="4">Cytoskeleton-associated protein</fullName>
    </recommendedName>
</protein>
<keyword evidence="1" id="KW-0812">Transmembrane</keyword>
<dbReference type="EMBL" id="PDLM01000010">
    <property type="protein sequence ID" value="RDW67746.1"/>
    <property type="molecule type" value="Genomic_DNA"/>
</dbReference>
<organism evidence="2 3">
    <name type="scientific">Coleophoma cylindrospora</name>
    <dbReference type="NCBI Taxonomy" id="1849047"/>
    <lineage>
        <taxon>Eukaryota</taxon>
        <taxon>Fungi</taxon>
        <taxon>Dikarya</taxon>
        <taxon>Ascomycota</taxon>
        <taxon>Pezizomycotina</taxon>
        <taxon>Leotiomycetes</taxon>
        <taxon>Helotiales</taxon>
        <taxon>Dermateaceae</taxon>
        <taxon>Coleophoma</taxon>
    </lineage>
</organism>
<dbReference type="AlphaFoldDB" id="A0A3D8R149"/>
<dbReference type="InterPro" id="IPR011989">
    <property type="entry name" value="ARM-like"/>
</dbReference>
<accession>A0A3D8R149</accession>
<evidence type="ECO:0000313" key="3">
    <source>
        <dbReference type="Proteomes" id="UP000256645"/>
    </source>
</evidence>
<keyword evidence="1" id="KW-1133">Transmembrane helix</keyword>
<dbReference type="Proteomes" id="UP000256645">
    <property type="component" value="Unassembled WGS sequence"/>
</dbReference>
<dbReference type="InterPro" id="IPR016024">
    <property type="entry name" value="ARM-type_fold"/>
</dbReference>
<keyword evidence="3" id="KW-1185">Reference proteome</keyword>
<evidence type="ECO:0000313" key="2">
    <source>
        <dbReference type="EMBL" id="RDW67746.1"/>
    </source>
</evidence>
<reference evidence="2 3" key="1">
    <citation type="journal article" date="2018" name="IMA Fungus">
        <title>IMA Genome-F 9: Draft genome sequence of Annulohypoxylon stygium, Aspergillus mulundensis, Berkeleyomyces basicola (syn. Thielaviopsis basicola), Ceratocystis smalleyi, two Cercospora beticola strains, Coleophoma cylindrospora, Fusarium fracticaudum, Phialophora cf. hyalina, and Morchella septimelata.</title>
        <authorList>
            <person name="Wingfield B.D."/>
            <person name="Bills G.F."/>
            <person name="Dong Y."/>
            <person name="Huang W."/>
            <person name="Nel W.J."/>
            <person name="Swalarsk-Parry B.S."/>
            <person name="Vaghefi N."/>
            <person name="Wilken P.M."/>
            <person name="An Z."/>
            <person name="de Beer Z.W."/>
            <person name="De Vos L."/>
            <person name="Chen L."/>
            <person name="Duong T.A."/>
            <person name="Gao Y."/>
            <person name="Hammerbacher A."/>
            <person name="Kikkert J.R."/>
            <person name="Li Y."/>
            <person name="Li H."/>
            <person name="Li K."/>
            <person name="Li Q."/>
            <person name="Liu X."/>
            <person name="Ma X."/>
            <person name="Naidoo K."/>
            <person name="Pethybridge S.J."/>
            <person name="Sun J."/>
            <person name="Steenkamp E.T."/>
            <person name="van der Nest M.A."/>
            <person name="van Wyk S."/>
            <person name="Wingfield M.J."/>
            <person name="Xiong C."/>
            <person name="Yue Q."/>
            <person name="Zhang X."/>
        </authorList>
    </citation>
    <scope>NUCLEOTIDE SEQUENCE [LARGE SCALE GENOMIC DNA]</scope>
    <source>
        <strain evidence="2 3">BP6252</strain>
    </source>
</reference>
<evidence type="ECO:0008006" key="4">
    <source>
        <dbReference type="Google" id="ProtNLM"/>
    </source>
</evidence>
<gene>
    <name evidence="2" type="ORF">BP6252_09142</name>
</gene>
<dbReference type="Gene3D" id="1.25.10.10">
    <property type="entry name" value="Leucine-rich Repeat Variant"/>
    <property type="match status" value="1"/>
</dbReference>
<sequence length="334" mass="37509">MSALSPAGQDRLLMFGLGITACAVVGLMRHLLVQYRDDAIEKPVRGKPQYITQEVEDSLKLGTLAKLLKSTSHGIQDTASTIICERAVHDGSTMDVLLWYIAQPDYELREQGIRALVHIMSTCSPILHLLNTPKGYSALVTSLQYSVDDYEHNVYDPDWDNWELRDMCERGCLMILGQLSDQYGVKGLVRAGFIEKWLAKEPWGGRNEDERQLAFMDSLAKDTRLADIAMPLFRDEAARLRLEATRLLPPRLEEQIQDAGHVSSVKDVRMVGGEGTSGEGEEGDHLVQAFVEGLRRPRDSSVEEAVVRQRHREAMVLNDGSRPLGRADIIERQR</sequence>
<dbReference type="OrthoDB" id="5385189at2759"/>
<proteinExistence type="predicted"/>
<feature type="transmembrane region" description="Helical" evidence="1">
    <location>
        <begin position="12"/>
        <end position="32"/>
    </location>
</feature>